<keyword evidence="4" id="KW-1185">Reference proteome</keyword>
<accession>A0AAN8WNT3</accession>
<reference evidence="3 4" key="1">
    <citation type="submission" date="2023-11" db="EMBL/GenBank/DDBJ databases">
        <title>Halocaridina rubra genome assembly.</title>
        <authorList>
            <person name="Smith C."/>
        </authorList>
    </citation>
    <scope>NUCLEOTIDE SEQUENCE [LARGE SCALE GENOMIC DNA]</scope>
    <source>
        <strain evidence="3">EP-1</strain>
        <tissue evidence="3">Whole</tissue>
    </source>
</reference>
<name>A0AAN8WNT3_HALRR</name>
<dbReference type="InterPro" id="IPR042307">
    <property type="entry name" value="Reeler_sf"/>
</dbReference>
<comment type="caution">
    <text evidence="3">The sequence shown here is derived from an EMBL/GenBank/DDBJ whole genome shotgun (WGS) entry which is preliminary data.</text>
</comment>
<feature type="domain" description="Reelin" evidence="2">
    <location>
        <begin position="25"/>
        <end position="172"/>
    </location>
</feature>
<evidence type="ECO:0000313" key="4">
    <source>
        <dbReference type="Proteomes" id="UP001381693"/>
    </source>
</evidence>
<dbReference type="Pfam" id="PF02014">
    <property type="entry name" value="Reeler"/>
    <property type="match status" value="1"/>
</dbReference>
<keyword evidence="1" id="KW-0732">Signal</keyword>
<dbReference type="GO" id="GO:0016020">
    <property type="term" value="C:membrane"/>
    <property type="evidence" value="ECO:0007669"/>
    <property type="project" value="TreeGrafter"/>
</dbReference>
<feature type="chain" id="PRO_5042868660" description="Reelin domain-containing protein" evidence="1">
    <location>
        <begin position="31"/>
        <end position="172"/>
    </location>
</feature>
<dbReference type="CDD" id="cd08544">
    <property type="entry name" value="Reeler"/>
    <property type="match status" value="1"/>
</dbReference>
<dbReference type="EMBL" id="JAXCGZ010018869">
    <property type="protein sequence ID" value="KAK7067361.1"/>
    <property type="molecule type" value="Genomic_DNA"/>
</dbReference>
<proteinExistence type="predicted"/>
<dbReference type="InterPro" id="IPR002861">
    <property type="entry name" value="Reeler_dom"/>
</dbReference>
<dbReference type="PANTHER" id="PTHR45828:SF40">
    <property type="entry name" value="REELIN DOMAIN-CONTAINING PROTEIN"/>
    <property type="match status" value="1"/>
</dbReference>
<dbReference type="InterPro" id="IPR051237">
    <property type="entry name" value="Ferric-chelate_Red/DefProt"/>
</dbReference>
<organism evidence="3 4">
    <name type="scientific">Halocaridina rubra</name>
    <name type="common">Hawaiian red shrimp</name>
    <dbReference type="NCBI Taxonomy" id="373956"/>
    <lineage>
        <taxon>Eukaryota</taxon>
        <taxon>Metazoa</taxon>
        <taxon>Ecdysozoa</taxon>
        <taxon>Arthropoda</taxon>
        <taxon>Crustacea</taxon>
        <taxon>Multicrustacea</taxon>
        <taxon>Malacostraca</taxon>
        <taxon>Eumalacostraca</taxon>
        <taxon>Eucarida</taxon>
        <taxon>Decapoda</taxon>
        <taxon>Pleocyemata</taxon>
        <taxon>Caridea</taxon>
        <taxon>Atyoidea</taxon>
        <taxon>Atyidae</taxon>
        <taxon>Halocaridina</taxon>
    </lineage>
</organism>
<dbReference type="Proteomes" id="UP001381693">
    <property type="component" value="Unassembled WGS sequence"/>
</dbReference>
<dbReference type="AlphaFoldDB" id="A0AAN8WNT3"/>
<protein>
    <recommendedName>
        <fullName evidence="2">Reelin domain-containing protein</fullName>
    </recommendedName>
</protein>
<dbReference type="Gene3D" id="2.60.40.4060">
    <property type="entry name" value="Reeler domain"/>
    <property type="match status" value="1"/>
</dbReference>
<evidence type="ECO:0000313" key="3">
    <source>
        <dbReference type="EMBL" id="KAK7067361.1"/>
    </source>
</evidence>
<feature type="signal peptide" evidence="1">
    <location>
        <begin position="1"/>
        <end position="30"/>
    </location>
</feature>
<dbReference type="PANTHER" id="PTHR45828">
    <property type="entry name" value="CYTOCHROME B561/FERRIC REDUCTASE TRANSMEMBRANE"/>
    <property type="match status" value="1"/>
</dbReference>
<dbReference type="PROSITE" id="PS51019">
    <property type="entry name" value="REELIN"/>
    <property type="match status" value="1"/>
</dbReference>
<evidence type="ECO:0000259" key="2">
    <source>
        <dbReference type="PROSITE" id="PS51019"/>
    </source>
</evidence>
<gene>
    <name evidence="3" type="ORF">SK128_014941</name>
</gene>
<sequence length="172" mass="18931">MVKGPVTTSVYLSVFSLALMFLALLPSGDGFPDGAPIEACILPHPNRPNHPGTKAQPPQASKHAFTASSANYHPGTTITVLISGTPFKGYFVQARDSHSNDWIGEFEETKETKVYPECSAVTHSTVPPKTNVRLTWRAPHDRSGTVFFTGTILERYDKYWSDLVAKVPNPRF</sequence>
<evidence type="ECO:0000256" key="1">
    <source>
        <dbReference type="SAM" id="SignalP"/>
    </source>
</evidence>